<dbReference type="PANTHER" id="PTHR48177:SF1">
    <property type="entry name" value="PLASMANYLETHANOLAMINE DESATURASE 1"/>
    <property type="match status" value="1"/>
</dbReference>
<accession>A0A7R8ZPK9</accession>
<dbReference type="AlphaFoldDB" id="A0A7R8ZPK9"/>
<keyword evidence="3 7" id="KW-0812">Transmembrane</keyword>
<dbReference type="GO" id="GO:0016020">
    <property type="term" value="C:membrane"/>
    <property type="evidence" value="ECO:0007669"/>
    <property type="project" value="UniProtKB-SubCell"/>
</dbReference>
<protein>
    <submittedName>
        <fullName evidence="8">Uncharacterized protein</fullName>
    </submittedName>
</protein>
<evidence type="ECO:0000256" key="1">
    <source>
        <dbReference type="ARBA" id="ARBA00004141"/>
    </source>
</evidence>
<evidence type="ECO:0000256" key="2">
    <source>
        <dbReference type="ARBA" id="ARBA00007620"/>
    </source>
</evidence>
<organism evidence="8">
    <name type="scientific">Cyprideis torosa</name>
    <dbReference type="NCBI Taxonomy" id="163714"/>
    <lineage>
        <taxon>Eukaryota</taxon>
        <taxon>Metazoa</taxon>
        <taxon>Ecdysozoa</taxon>
        <taxon>Arthropoda</taxon>
        <taxon>Crustacea</taxon>
        <taxon>Oligostraca</taxon>
        <taxon>Ostracoda</taxon>
        <taxon>Podocopa</taxon>
        <taxon>Podocopida</taxon>
        <taxon>Cytherocopina</taxon>
        <taxon>Cytheroidea</taxon>
        <taxon>Cytherideidae</taxon>
        <taxon>Cyprideis</taxon>
    </lineage>
</organism>
<evidence type="ECO:0000256" key="3">
    <source>
        <dbReference type="ARBA" id="ARBA00022692"/>
    </source>
</evidence>
<dbReference type="InterPro" id="IPR052601">
    <property type="entry name" value="Plasmalogen_desaturase"/>
</dbReference>
<gene>
    <name evidence="8" type="ORF">CTOB1V02_LOCUS9483</name>
</gene>
<evidence type="ECO:0000313" key="8">
    <source>
        <dbReference type="EMBL" id="CAD7231636.1"/>
    </source>
</evidence>
<dbReference type="GO" id="GO:0006631">
    <property type="term" value="P:fatty acid metabolic process"/>
    <property type="evidence" value="ECO:0007669"/>
    <property type="project" value="UniProtKB-UniPathway"/>
</dbReference>
<comment type="similarity">
    <text evidence="2">Belongs to the fatty acid desaturase CarF family.</text>
</comment>
<keyword evidence="4 7" id="KW-1133">Transmembrane helix</keyword>
<evidence type="ECO:0000256" key="7">
    <source>
        <dbReference type="SAM" id="Phobius"/>
    </source>
</evidence>
<feature type="transmembrane region" description="Helical" evidence="7">
    <location>
        <begin position="79"/>
        <end position="102"/>
    </location>
</feature>
<evidence type="ECO:0000256" key="5">
    <source>
        <dbReference type="ARBA" id="ARBA00023136"/>
    </source>
</evidence>
<dbReference type="EMBL" id="OB663721">
    <property type="protein sequence ID" value="CAD7231636.1"/>
    <property type="molecule type" value="Genomic_DNA"/>
</dbReference>
<dbReference type="GO" id="GO:0016491">
    <property type="term" value="F:oxidoreductase activity"/>
    <property type="evidence" value="ECO:0007669"/>
    <property type="project" value="TreeGrafter"/>
</dbReference>
<dbReference type="OrthoDB" id="5103at2759"/>
<name>A0A7R8ZPK9_9CRUS</name>
<keyword evidence="5 7" id="KW-0472">Membrane</keyword>
<reference evidence="8" key="1">
    <citation type="submission" date="2020-11" db="EMBL/GenBank/DDBJ databases">
        <authorList>
            <person name="Tran Van P."/>
        </authorList>
    </citation>
    <scope>NUCLEOTIDE SEQUENCE</scope>
</reference>
<feature type="compositionally biased region" description="Basic and acidic residues" evidence="6">
    <location>
        <begin position="18"/>
        <end position="28"/>
    </location>
</feature>
<sequence length="302" mass="34217">MSAIDGRVDNLSNTSTDSDQHGPEKTASPEDTSTSSHGQNEENNEGPAKTTKLPRFGRYHKGAQELAAMYTAAKRVQEILCISVALILIAVDFGLLLSHVTLNRWPEYLLAAFFGAVAADFVSGFVHWAADTWGSVDLPVFGRHLIRGFREHHIDPTAITRHDFVETNGDNFAVVIPIHGLMLREFLIRSPEEIQKELPFLVFLTLFGLLVILTNQIHKWSHTYGPLPRAVVVLQRLHLILPKRHHRYHHIAPHETYFCITTGWLNYPLEYLSFWKGLESVIEKLTGAQPRSDDLKWARKTD</sequence>
<dbReference type="InterPro" id="IPR019547">
    <property type="entry name" value="Lipid_desat"/>
</dbReference>
<feature type="transmembrane region" description="Helical" evidence="7">
    <location>
        <begin position="108"/>
        <end position="130"/>
    </location>
</feature>
<comment type="subcellular location">
    <subcellularLocation>
        <location evidence="1">Membrane</location>
        <topology evidence="1">Multi-pass membrane protein</topology>
    </subcellularLocation>
</comment>
<feature type="region of interest" description="Disordered" evidence="6">
    <location>
        <begin position="1"/>
        <end position="54"/>
    </location>
</feature>
<evidence type="ECO:0000256" key="4">
    <source>
        <dbReference type="ARBA" id="ARBA00022989"/>
    </source>
</evidence>
<dbReference type="PANTHER" id="PTHR48177">
    <property type="entry name" value="TRANSMEMBRANE PROTEIN 189"/>
    <property type="match status" value="1"/>
</dbReference>
<feature type="transmembrane region" description="Helical" evidence="7">
    <location>
        <begin position="198"/>
        <end position="217"/>
    </location>
</feature>
<dbReference type="UniPathway" id="UPA00199"/>
<evidence type="ECO:0000256" key="6">
    <source>
        <dbReference type="SAM" id="MobiDB-lite"/>
    </source>
</evidence>
<feature type="compositionally biased region" description="Polar residues" evidence="6">
    <location>
        <begin position="29"/>
        <end position="38"/>
    </location>
</feature>
<dbReference type="Pfam" id="PF10520">
    <property type="entry name" value="Lipid_desat"/>
    <property type="match status" value="1"/>
</dbReference>
<proteinExistence type="inferred from homology"/>